<dbReference type="EMBL" id="MU004549">
    <property type="protein sequence ID" value="KAF2648242.1"/>
    <property type="molecule type" value="Genomic_DNA"/>
</dbReference>
<reference evidence="1" key="1">
    <citation type="journal article" date="2020" name="Stud. Mycol.">
        <title>101 Dothideomycetes genomes: a test case for predicting lifestyles and emergence of pathogens.</title>
        <authorList>
            <person name="Haridas S."/>
            <person name="Albert R."/>
            <person name="Binder M."/>
            <person name="Bloem J."/>
            <person name="Labutti K."/>
            <person name="Salamov A."/>
            <person name="Andreopoulos B."/>
            <person name="Baker S."/>
            <person name="Barry K."/>
            <person name="Bills G."/>
            <person name="Bluhm B."/>
            <person name="Cannon C."/>
            <person name="Castanera R."/>
            <person name="Culley D."/>
            <person name="Daum C."/>
            <person name="Ezra D."/>
            <person name="Gonzalez J."/>
            <person name="Henrissat B."/>
            <person name="Kuo A."/>
            <person name="Liang C."/>
            <person name="Lipzen A."/>
            <person name="Lutzoni F."/>
            <person name="Magnuson J."/>
            <person name="Mondo S."/>
            <person name="Nolan M."/>
            <person name="Ohm R."/>
            <person name="Pangilinan J."/>
            <person name="Park H.-J."/>
            <person name="Ramirez L."/>
            <person name="Alfaro M."/>
            <person name="Sun H."/>
            <person name="Tritt A."/>
            <person name="Yoshinaga Y."/>
            <person name="Zwiers L.-H."/>
            <person name="Turgeon B."/>
            <person name="Goodwin S."/>
            <person name="Spatafora J."/>
            <person name="Crous P."/>
            <person name="Grigoriev I."/>
        </authorList>
    </citation>
    <scope>NUCLEOTIDE SEQUENCE</scope>
    <source>
        <strain evidence="1">CBS 122681</strain>
    </source>
</reference>
<sequence>MPTLTFTVLLATKERQHRLVQINEPFILKDRLRAFIGDSAGQPGYTHISYDHKTGWTHGWCTSMEMASTTAIDRIVANLQAKHPDLLVHVLVSGGDYPLYTCNCNLLHNKPEGQHLEEALPPNVQRYITRESNKLPTPPEPEPGAQITYAGEYMVPQNAHPSGSPYPPGIAPPPPLGYHSYNQGYNPGHNPGYWLAYPSAQASWTGGPVPYSTIGNPGYVLNQANLPVNTRDGLVVSTAGQRTVIVRGFKYEATVDDLSKWLLQLRAPTEEKITPTGQRGAYSVQYELPEKAVEAVGKNTWQVISR</sequence>
<dbReference type="AlphaFoldDB" id="A0A6A6SLB7"/>
<proteinExistence type="predicted"/>
<evidence type="ECO:0000313" key="2">
    <source>
        <dbReference type="Proteomes" id="UP000799324"/>
    </source>
</evidence>
<keyword evidence="2" id="KW-1185">Reference proteome</keyword>
<evidence type="ECO:0000313" key="1">
    <source>
        <dbReference type="EMBL" id="KAF2648242.1"/>
    </source>
</evidence>
<protein>
    <submittedName>
        <fullName evidence="1">Uncharacterized protein</fullName>
    </submittedName>
</protein>
<name>A0A6A6SLB7_9PLEO</name>
<gene>
    <name evidence="1" type="ORF">K491DRAFT_684851</name>
</gene>
<organism evidence="1 2">
    <name type="scientific">Lophiostoma macrostomum CBS 122681</name>
    <dbReference type="NCBI Taxonomy" id="1314788"/>
    <lineage>
        <taxon>Eukaryota</taxon>
        <taxon>Fungi</taxon>
        <taxon>Dikarya</taxon>
        <taxon>Ascomycota</taxon>
        <taxon>Pezizomycotina</taxon>
        <taxon>Dothideomycetes</taxon>
        <taxon>Pleosporomycetidae</taxon>
        <taxon>Pleosporales</taxon>
        <taxon>Lophiostomataceae</taxon>
        <taxon>Lophiostoma</taxon>
    </lineage>
</organism>
<accession>A0A6A6SLB7</accession>
<dbReference type="Proteomes" id="UP000799324">
    <property type="component" value="Unassembled WGS sequence"/>
</dbReference>